<proteinExistence type="predicted"/>
<dbReference type="AlphaFoldDB" id="A0A382IJQ3"/>
<evidence type="ECO:0000313" key="1">
    <source>
        <dbReference type="EMBL" id="SVB99798.1"/>
    </source>
</evidence>
<protein>
    <submittedName>
        <fullName evidence="1">Uncharacterized protein</fullName>
    </submittedName>
</protein>
<sequence>MAFGAGLSNDLAGASAIGTGGLDAEKALCANDLAGSPAGPAGLGPVAGFGSGALAGSAEIMLADFHFLFGSKSSFLKGDGDIQAQVRSSSLPFSTSAKEVTKNIPKLGEDIV</sequence>
<reference evidence="1" key="1">
    <citation type="submission" date="2018-05" db="EMBL/GenBank/DDBJ databases">
        <authorList>
            <person name="Lanie J.A."/>
            <person name="Ng W.-L."/>
            <person name="Kazmierczak K.M."/>
            <person name="Andrzejewski T.M."/>
            <person name="Davidsen T.M."/>
            <person name="Wayne K.J."/>
            <person name="Tettelin H."/>
            <person name="Glass J.I."/>
            <person name="Rusch D."/>
            <person name="Podicherti R."/>
            <person name="Tsui H.-C.T."/>
            <person name="Winkler M.E."/>
        </authorList>
    </citation>
    <scope>NUCLEOTIDE SEQUENCE</scope>
</reference>
<name>A0A382IJQ3_9ZZZZ</name>
<feature type="non-terminal residue" evidence="1">
    <location>
        <position position="112"/>
    </location>
</feature>
<gene>
    <name evidence="1" type="ORF">METZ01_LOCUS252652</name>
</gene>
<dbReference type="EMBL" id="UINC01067786">
    <property type="protein sequence ID" value="SVB99798.1"/>
    <property type="molecule type" value="Genomic_DNA"/>
</dbReference>
<accession>A0A382IJQ3</accession>
<organism evidence="1">
    <name type="scientific">marine metagenome</name>
    <dbReference type="NCBI Taxonomy" id="408172"/>
    <lineage>
        <taxon>unclassified sequences</taxon>
        <taxon>metagenomes</taxon>
        <taxon>ecological metagenomes</taxon>
    </lineage>
</organism>